<organism evidence="5 6">
    <name type="scientific">[Emmonsia] crescens</name>
    <dbReference type="NCBI Taxonomy" id="73230"/>
    <lineage>
        <taxon>Eukaryota</taxon>
        <taxon>Fungi</taxon>
        <taxon>Dikarya</taxon>
        <taxon>Ascomycota</taxon>
        <taxon>Pezizomycotina</taxon>
        <taxon>Eurotiomycetes</taxon>
        <taxon>Eurotiomycetidae</taxon>
        <taxon>Onygenales</taxon>
        <taxon>Ajellomycetaceae</taxon>
        <taxon>Emergomyces</taxon>
    </lineage>
</organism>
<dbReference type="AlphaFoldDB" id="A0A0G2I544"/>
<dbReference type="VEuPathDB" id="FungiDB:EMCG_08631"/>
<dbReference type="GO" id="GO:0008171">
    <property type="term" value="F:O-methyltransferase activity"/>
    <property type="evidence" value="ECO:0007669"/>
    <property type="project" value="InterPro"/>
</dbReference>
<dbReference type="InterPro" id="IPR029063">
    <property type="entry name" value="SAM-dependent_MTases_sf"/>
</dbReference>
<comment type="similarity">
    <text evidence="4">Belongs to the class I-like SAM-binding methyltransferase superfamily. Cation-dependent O-methyltransferase family.</text>
</comment>
<dbReference type="InterPro" id="IPR050362">
    <property type="entry name" value="Cation-dep_OMT"/>
</dbReference>
<dbReference type="OrthoDB" id="10251242at2759"/>
<dbReference type="SUPFAM" id="SSF53335">
    <property type="entry name" value="S-adenosyl-L-methionine-dependent methyltransferases"/>
    <property type="match status" value="1"/>
</dbReference>
<dbReference type="Proteomes" id="UP000034164">
    <property type="component" value="Unassembled WGS sequence"/>
</dbReference>
<dbReference type="GO" id="GO:0008757">
    <property type="term" value="F:S-adenosylmethionine-dependent methyltransferase activity"/>
    <property type="evidence" value="ECO:0007669"/>
    <property type="project" value="TreeGrafter"/>
</dbReference>
<evidence type="ECO:0000256" key="1">
    <source>
        <dbReference type="ARBA" id="ARBA00022603"/>
    </source>
</evidence>
<dbReference type="InterPro" id="IPR002935">
    <property type="entry name" value="SAM_O-MeTrfase"/>
</dbReference>
<comment type="caution">
    <text evidence="5">The sequence shown here is derived from an EMBL/GenBank/DDBJ whole genome shotgun (WGS) entry which is preliminary data.</text>
</comment>
<dbReference type="PANTHER" id="PTHR10509">
    <property type="entry name" value="O-METHYLTRANSFERASE-RELATED"/>
    <property type="match status" value="1"/>
</dbReference>
<keyword evidence="1" id="KW-0489">Methyltransferase</keyword>
<keyword evidence="2" id="KW-0808">Transferase</keyword>
<sequence>MLNSILPFTPEVAEEVSGYCLKHTNGVPQMMREVWDYTAKSFKDADKMSSPIQGSWMIFLAQDRKPRRILEIGTYSGYSALAWYEGTKATQAEIITLELSPEMIAAARSVFDKYNVNDRVTLIEGPAAESLKMLTGTFDLIFVDANKDGYEGYINTILNQNLLSQNGVIMCDNVFARGMTISTSSNPTLPDSVRPYWTACGKALRQFNNAVIEDPRVDVVMLPVFDGVSFIKLKDQQMEQVVNGHEAMSSNRTNLVA</sequence>
<evidence type="ECO:0000256" key="2">
    <source>
        <dbReference type="ARBA" id="ARBA00022679"/>
    </source>
</evidence>
<dbReference type="GO" id="GO:0032259">
    <property type="term" value="P:methylation"/>
    <property type="evidence" value="ECO:0007669"/>
    <property type="project" value="UniProtKB-KW"/>
</dbReference>
<accession>A0A0G2I544</accession>
<keyword evidence="3" id="KW-0949">S-adenosyl-L-methionine</keyword>
<reference evidence="6" key="1">
    <citation type="journal article" date="2015" name="PLoS Genet.">
        <title>The dynamic genome and transcriptome of the human fungal pathogen Blastomyces and close relative Emmonsia.</title>
        <authorList>
            <person name="Munoz J.F."/>
            <person name="Gauthier G.M."/>
            <person name="Desjardins C.A."/>
            <person name="Gallo J.E."/>
            <person name="Holder J."/>
            <person name="Sullivan T.D."/>
            <person name="Marty A.J."/>
            <person name="Carmen J.C."/>
            <person name="Chen Z."/>
            <person name="Ding L."/>
            <person name="Gujja S."/>
            <person name="Magrini V."/>
            <person name="Misas E."/>
            <person name="Mitreva M."/>
            <person name="Priest M."/>
            <person name="Saif S."/>
            <person name="Whiston E.A."/>
            <person name="Young S."/>
            <person name="Zeng Q."/>
            <person name="Goldman W.E."/>
            <person name="Mardis E.R."/>
            <person name="Taylor J.W."/>
            <person name="McEwen J.G."/>
            <person name="Clay O.K."/>
            <person name="Klein B.S."/>
            <person name="Cuomo C.A."/>
        </authorList>
    </citation>
    <scope>NUCLEOTIDE SEQUENCE [LARGE SCALE GENOMIC DNA]</scope>
    <source>
        <strain evidence="6">UAMH 3008</strain>
    </source>
</reference>
<dbReference type="PANTHER" id="PTHR10509:SF14">
    <property type="entry name" value="CAFFEOYL-COA O-METHYLTRANSFERASE 3-RELATED"/>
    <property type="match status" value="1"/>
</dbReference>
<gene>
    <name evidence="5" type="ORF">EMCG_08631</name>
</gene>
<dbReference type="Gene3D" id="3.40.50.150">
    <property type="entry name" value="Vaccinia Virus protein VP39"/>
    <property type="match status" value="1"/>
</dbReference>
<dbReference type="CDD" id="cd02440">
    <property type="entry name" value="AdoMet_MTases"/>
    <property type="match status" value="1"/>
</dbReference>
<name>A0A0G2I544_9EURO</name>
<evidence type="ECO:0000256" key="3">
    <source>
        <dbReference type="ARBA" id="ARBA00022691"/>
    </source>
</evidence>
<evidence type="ECO:0000313" key="6">
    <source>
        <dbReference type="Proteomes" id="UP000034164"/>
    </source>
</evidence>
<protein>
    <recommendedName>
        <fullName evidence="7">O-methyltransferase</fullName>
    </recommendedName>
</protein>
<dbReference type="EMBL" id="LCZI01000625">
    <property type="protein sequence ID" value="KKZ65558.1"/>
    <property type="molecule type" value="Genomic_DNA"/>
</dbReference>
<proteinExistence type="inferred from homology"/>
<evidence type="ECO:0008006" key="7">
    <source>
        <dbReference type="Google" id="ProtNLM"/>
    </source>
</evidence>
<evidence type="ECO:0000256" key="4">
    <source>
        <dbReference type="ARBA" id="ARBA00023453"/>
    </source>
</evidence>
<dbReference type="Pfam" id="PF01596">
    <property type="entry name" value="Methyltransf_3"/>
    <property type="match status" value="1"/>
</dbReference>
<evidence type="ECO:0000313" key="5">
    <source>
        <dbReference type="EMBL" id="KKZ65558.1"/>
    </source>
</evidence>
<dbReference type="PROSITE" id="PS51682">
    <property type="entry name" value="SAM_OMT_I"/>
    <property type="match status" value="1"/>
</dbReference>